<feature type="region of interest" description="Disordered" evidence="1">
    <location>
        <begin position="47"/>
        <end position="75"/>
    </location>
</feature>
<evidence type="ECO:0000313" key="2">
    <source>
        <dbReference type="EMBL" id="RDU99189.1"/>
    </source>
</evidence>
<dbReference type="EMBL" id="QRGA01000005">
    <property type="protein sequence ID" value="RDU99189.1"/>
    <property type="molecule type" value="Genomic_DNA"/>
</dbReference>
<accession>A0A3D8K1R4</accession>
<reference evidence="2 3" key="1">
    <citation type="submission" date="2018-08" db="EMBL/GenBank/DDBJ databases">
        <title>Paraburkholderia sp. DHOM06 isolated from forest soil.</title>
        <authorList>
            <person name="Gao Z.-H."/>
            <person name="Qiu L.-H."/>
        </authorList>
    </citation>
    <scope>NUCLEOTIDE SEQUENCE [LARGE SCALE GENOMIC DNA]</scope>
    <source>
        <strain evidence="2 3">DHOM06</strain>
    </source>
</reference>
<evidence type="ECO:0000256" key="1">
    <source>
        <dbReference type="SAM" id="MobiDB-lite"/>
    </source>
</evidence>
<comment type="caution">
    <text evidence="2">The sequence shown here is derived from an EMBL/GenBank/DDBJ whole genome shotgun (WGS) entry which is preliminary data.</text>
</comment>
<gene>
    <name evidence="2" type="ORF">DWV00_08675</name>
</gene>
<evidence type="ECO:0000313" key="3">
    <source>
        <dbReference type="Proteomes" id="UP000256838"/>
    </source>
</evidence>
<keyword evidence="3" id="KW-1185">Reference proteome</keyword>
<organism evidence="2 3">
    <name type="scientific">Trinickia dinghuensis</name>
    <dbReference type="NCBI Taxonomy" id="2291023"/>
    <lineage>
        <taxon>Bacteria</taxon>
        <taxon>Pseudomonadati</taxon>
        <taxon>Pseudomonadota</taxon>
        <taxon>Betaproteobacteria</taxon>
        <taxon>Burkholderiales</taxon>
        <taxon>Burkholderiaceae</taxon>
        <taxon>Trinickia</taxon>
    </lineage>
</organism>
<dbReference type="AlphaFoldDB" id="A0A3D8K1R4"/>
<name>A0A3D8K1R4_9BURK</name>
<sequence>MRTTPTRLPDELLAPACATLGAGAPEQALTNPALRAAVQAAVRAQLHPNPKARRAAPRPRQHAAAQPALGFDGAVDIKRRAANDLDEE</sequence>
<feature type="compositionally biased region" description="Basic residues" evidence="1">
    <location>
        <begin position="50"/>
        <end position="61"/>
    </location>
</feature>
<dbReference type="Proteomes" id="UP000256838">
    <property type="component" value="Unassembled WGS sequence"/>
</dbReference>
<dbReference type="OrthoDB" id="9102144at2"/>
<dbReference type="RefSeq" id="WP_115533162.1">
    <property type="nucleotide sequence ID" value="NZ_QRGA01000005.1"/>
</dbReference>
<protein>
    <submittedName>
        <fullName evidence="2">Uncharacterized protein</fullName>
    </submittedName>
</protein>
<proteinExistence type="predicted"/>